<evidence type="ECO:0000313" key="2">
    <source>
        <dbReference type="EMBL" id="GBL44410.1"/>
    </source>
</evidence>
<dbReference type="Proteomes" id="UP000286806">
    <property type="component" value="Unassembled WGS sequence"/>
</dbReference>
<proteinExistence type="predicted"/>
<comment type="caution">
    <text evidence="2">The sequence shown here is derived from an EMBL/GenBank/DDBJ whole genome shotgun (WGS) entry which is preliminary data.</text>
</comment>
<protein>
    <submittedName>
        <fullName evidence="2">Probable ALANIN-rich signal peptide protein</fullName>
    </submittedName>
</protein>
<dbReference type="AlphaFoldDB" id="A0A401JA10"/>
<gene>
    <name evidence="2" type="ORF">SFMTTN_0205</name>
</gene>
<accession>A0A401JA10</accession>
<name>A0A401JA10_9PROT</name>
<organism evidence="2 3">
    <name type="scientific">Sulfuriferula multivorans</name>
    <dbReference type="NCBI Taxonomy" id="1559896"/>
    <lineage>
        <taxon>Bacteria</taxon>
        <taxon>Pseudomonadati</taxon>
        <taxon>Pseudomonadota</taxon>
        <taxon>Betaproteobacteria</taxon>
        <taxon>Nitrosomonadales</taxon>
        <taxon>Sulfuricellaceae</taxon>
        <taxon>Sulfuriferula</taxon>
    </lineage>
</organism>
<keyword evidence="3" id="KW-1185">Reference proteome</keyword>
<reference evidence="2 3" key="1">
    <citation type="journal article" date="2019" name="Front. Microbiol.">
        <title>Genomes of Neutrophilic Sulfur-Oxidizing Chemolithoautotrophs Representing 9 Proteobacterial Species From 8 Genera.</title>
        <authorList>
            <person name="Watanabe T."/>
            <person name="Kojima H."/>
            <person name="Umezawa K."/>
            <person name="Hori C."/>
            <person name="Takasuka T.E."/>
            <person name="Kato Y."/>
            <person name="Fukui M."/>
        </authorList>
    </citation>
    <scope>NUCLEOTIDE SEQUENCE [LARGE SCALE GENOMIC DNA]</scope>
    <source>
        <strain evidence="2 3">TTN</strain>
    </source>
</reference>
<evidence type="ECO:0000313" key="3">
    <source>
        <dbReference type="Proteomes" id="UP000286806"/>
    </source>
</evidence>
<dbReference type="EMBL" id="BGOW01000001">
    <property type="protein sequence ID" value="GBL44410.1"/>
    <property type="molecule type" value="Genomic_DNA"/>
</dbReference>
<feature type="region of interest" description="Disordered" evidence="1">
    <location>
        <begin position="1"/>
        <end position="61"/>
    </location>
</feature>
<sequence length="107" mass="10908">MTAVCKDGTNFSGETRKGACKGHKGVQTWGSQAAAPAATAPKTTSKAAPITTPAAGGGAGKVWVNTKSNTYHCMGTKYYGKTKEGAYMTEAEAKAKGAHADHGKACK</sequence>
<feature type="compositionally biased region" description="Low complexity" evidence="1">
    <location>
        <begin position="33"/>
        <end position="54"/>
    </location>
</feature>
<evidence type="ECO:0000256" key="1">
    <source>
        <dbReference type="SAM" id="MobiDB-lite"/>
    </source>
</evidence>